<dbReference type="EMBL" id="AWXR01000019">
    <property type="protein sequence ID" value="ERM82942.1"/>
    <property type="molecule type" value="Genomic_DNA"/>
</dbReference>
<keyword evidence="6 8" id="KW-1133">Transmembrane helix</keyword>
<dbReference type="PROSITE" id="PS00211">
    <property type="entry name" value="ABC_TRANSPORTER_1"/>
    <property type="match status" value="1"/>
</dbReference>
<keyword evidence="7 8" id="KW-0472">Membrane</keyword>
<dbReference type="Gene3D" id="1.20.1560.10">
    <property type="entry name" value="ABC transporter type 1, transmembrane domain"/>
    <property type="match status" value="1"/>
</dbReference>
<feature type="transmembrane region" description="Helical" evidence="8">
    <location>
        <begin position="327"/>
        <end position="345"/>
    </location>
</feature>
<evidence type="ECO:0000313" key="11">
    <source>
        <dbReference type="EMBL" id="ERM82942.1"/>
    </source>
</evidence>
<evidence type="ECO:0000256" key="7">
    <source>
        <dbReference type="ARBA" id="ARBA00023136"/>
    </source>
</evidence>
<dbReference type="SUPFAM" id="SSF90123">
    <property type="entry name" value="ABC transporter transmembrane region"/>
    <property type="match status" value="1"/>
</dbReference>
<organism evidence="11 12">
    <name type="scientific">Rhodonellum psychrophilum GCM71 = DSM 17998</name>
    <dbReference type="NCBI Taxonomy" id="1123057"/>
    <lineage>
        <taxon>Bacteria</taxon>
        <taxon>Pseudomonadati</taxon>
        <taxon>Bacteroidota</taxon>
        <taxon>Cytophagia</taxon>
        <taxon>Cytophagales</taxon>
        <taxon>Cytophagaceae</taxon>
        <taxon>Rhodonellum</taxon>
    </lineage>
</organism>
<dbReference type="InterPro" id="IPR036640">
    <property type="entry name" value="ABC1_TM_sf"/>
</dbReference>
<feature type="transmembrane region" description="Helical" evidence="8">
    <location>
        <begin position="112"/>
        <end position="137"/>
    </location>
</feature>
<evidence type="ECO:0000256" key="5">
    <source>
        <dbReference type="ARBA" id="ARBA00022840"/>
    </source>
</evidence>
<evidence type="ECO:0000259" key="10">
    <source>
        <dbReference type="PROSITE" id="PS50929"/>
    </source>
</evidence>
<name>U5C432_9BACT</name>
<dbReference type="PANTHER" id="PTHR43394">
    <property type="entry name" value="ATP-DEPENDENT PERMEASE MDL1, MITOCHONDRIAL"/>
    <property type="match status" value="1"/>
</dbReference>
<evidence type="ECO:0000256" key="6">
    <source>
        <dbReference type="ARBA" id="ARBA00022989"/>
    </source>
</evidence>
<evidence type="ECO:0000259" key="9">
    <source>
        <dbReference type="PROSITE" id="PS50893"/>
    </source>
</evidence>
<feature type="domain" description="ABC transmembrane type-1" evidence="10">
    <location>
        <begin position="74"/>
        <end position="356"/>
    </location>
</feature>
<dbReference type="SUPFAM" id="SSF52540">
    <property type="entry name" value="P-loop containing nucleoside triphosphate hydrolases"/>
    <property type="match status" value="1"/>
</dbReference>
<evidence type="ECO:0000256" key="8">
    <source>
        <dbReference type="SAM" id="Phobius"/>
    </source>
</evidence>
<keyword evidence="12" id="KW-1185">Reference proteome</keyword>
<keyword evidence="2" id="KW-0813">Transport</keyword>
<dbReference type="PATRIC" id="fig|1123057.7.peg.2077"/>
<feature type="transmembrane region" description="Helical" evidence="8">
    <location>
        <begin position="189"/>
        <end position="209"/>
    </location>
</feature>
<keyword evidence="3 8" id="KW-0812">Transmembrane</keyword>
<evidence type="ECO:0000256" key="3">
    <source>
        <dbReference type="ARBA" id="ARBA00022692"/>
    </source>
</evidence>
<dbReference type="GO" id="GO:0005886">
    <property type="term" value="C:plasma membrane"/>
    <property type="evidence" value="ECO:0007669"/>
    <property type="project" value="UniProtKB-SubCell"/>
</dbReference>
<dbReference type="Pfam" id="PF00005">
    <property type="entry name" value="ABC_tran"/>
    <property type="match status" value="1"/>
</dbReference>
<dbReference type="CDD" id="cd07346">
    <property type="entry name" value="ABC_6TM_exporters"/>
    <property type="match status" value="1"/>
</dbReference>
<dbReference type="GO" id="GO:0015421">
    <property type="term" value="F:ABC-type oligopeptide transporter activity"/>
    <property type="evidence" value="ECO:0007669"/>
    <property type="project" value="TreeGrafter"/>
</dbReference>
<sequence length="628" mass="69113">MVSEKNLYVFKGPLFLVSKKIFEIRTYPSPMGVVVKLLNKNHQHNMAKKNTAEKRVTMASVFKTIIWPRRKQLFLGLFLIIISRLSGLILPGASKYLIDDVIPSNDLEMLKWLILAVVAAIVIQSTTSYALTQILSVEAQNLISKLRAQVQSHIIKLPIRFFDNTKTGELVSRIMTDVEGVRNLVGTGFAQMIGGVLTAAVSLGLLIAISPLMTLYVLLPVIVFGFISLKAFSKIRPIFRERGKINAEVTGRLTETLGGIRVIKGFNAEAQEIKTFEEGVERLFLNVKASLTSTSFVTSAATLLLGLASAGIMGMGGYMIMDNQMTFGDFLAFTLYLGFMIAPIVQMSNIGSQLTEAFAGLDRTEEIMNTPLEDAGGKRTLRLPNIKGDIRFDNVSFAYEEGKEVVKGISFEAPAGSVTALVGTSGSGKTTIAGLAASFLNSDSGLITVDGHDLQQISLESFRSQLGVVLQDDFLFEGTIKENILFPRPNATAEQLEQAVHAAHVQEFTDRFEDGLDTLIGERGVKLSGGQRQRIAIARAVLADPRVLILDEATSNLDTESESLIQLSLKKLMQGRTTFVIAHRLSTIRQADQILVIERGEIVEQGKHEELIQKQGRYYQLYTYQARI</sequence>
<dbReference type="InterPro" id="IPR027417">
    <property type="entry name" value="P-loop_NTPase"/>
</dbReference>
<dbReference type="InterPro" id="IPR039421">
    <property type="entry name" value="Type_1_exporter"/>
</dbReference>
<dbReference type="InterPro" id="IPR011527">
    <property type="entry name" value="ABC1_TM_dom"/>
</dbReference>
<gene>
    <name evidence="11" type="ORF">P872_04840</name>
</gene>
<comment type="caution">
    <text evidence="11">The sequence shown here is derived from an EMBL/GenBank/DDBJ whole genome shotgun (WGS) entry which is preliminary data.</text>
</comment>
<protein>
    <submittedName>
        <fullName evidence="11">ABC transporter permease</fullName>
    </submittedName>
</protein>
<reference evidence="11 12" key="1">
    <citation type="journal article" date="2013" name="Genome Announc.">
        <title>Draft Genome Sequence of the Psychrophilic and Alkaliphilic Rhodonellum psychrophilum Strain GCM71T.</title>
        <authorList>
            <person name="Hauptmann A.L."/>
            <person name="Glaring M.A."/>
            <person name="Hallin P.F."/>
            <person name="Prieme A."/>
            <person name="Stougaard P."/>
        </authorList>
    </citation>
    <scope>NUCLEOTIDE SEQUENCE [LARGE SCALE GENOMIC DNA]</scope>
    <source>
        <strain evidence="11 12">GCM71</strain>
    </source>
</reference>
<evidence type="ECO:0000256" key="2">
    <source>
        <dbReference type="ARBA" id="ARBA00022448"/>
    </source>
</evidence>
<feature type="transmembrane region" description="Helical" evidence="8">
    <location>
        <begin position="73"/>
        <end position="92"/>
    </location>
</feature>
<dbReference type="GO" id="GO:0016887">
    <property type="term" value="F:ATP hydrolysis activity"/>
    <property type="evidence" value="ECO:0007669"/>
    <property type="project" value="InterPro"/>
</dbReference>
<dbReference type="InterPro" id="IPR003439">
    <property type="entry name" value="ABC_transporter-like_ATP-bd"/>
</dbReference>
<dbReference type="AlphaFoldDB" id="U5C432"/>
<feature type="transmembrane region" description="Helical" evidence="8">
    <location>
        <begin position="215"/>
        <end position="232"/>
    </location>
</feature>
<feature type="transmembrane region" description="Helical" evidence="8">
    <location>
        <begin position="296"/>
        <end position="321"/>
    </location>
</feature>
<accession>U5C432</accession>
<dbReference type="GO" id="GO:0005524">
    <property type="term" value="F:ATP binding"/>
    <property type="evidence" value="ECO:0007669"/>
    <property type="project" value="UniProtKB-KW"/>
</dbReference>
<dbReference type="PROSITE" id="PS50893">
    <property type="entry name" value="ABC_TRANSPORTER_2"/>
    <property type="match status" value="1"/>
</dbReference>
<proteinExistence type="predicted"/>
<dbReference type="PANTHER" id="PTHR43394:SF1">
    <property type="entry name" value="ATP-BINDING CASSETTE SUB-FAMILY B MEMBER 10, MITOCHONDRIAL"/>
    <property type="match status" value="1"/>
</dbReference>
<feature type="domain" description="ABC transporter" evidence="9">
    <location>
        <begin position="390"/>
        <end position="624"/>
    </location>
</feature>
<dbReference type="InterPro" id="IPR017871">
    <property type="entry name" value="ABC_transporter-like_CS"/>
</dbReference>
<dbReference type="eggNOG" id="COG2274">
    <property type="taxonomic scope" value="Bacteria"/>
</dbReference>
<dbReference type="PROSITE" id="PS50929">
    <property type="entry name" value="ABC_TM1F"/>
    <property type="match status" value="1"/>
</dbReference>
<evidence type="ECO:0000256" key="1">
    <source>
        <dbReference type="ARBA" id="ARBA00004651"/>
    </source>
</evidence>
<dbReference type="FunFam" id="3.40.50.300:FF:000287">
    <property type="entry name" value="Multidrug ABC transporter ATP-binding protein"/>
    <property type="match status" value="1"/>
</dbReference>
<keyword evidence="4" id="KW-0547">Nucleotide-binding</keyword>
<dbReference type="Pfam" id="PF00664">
    <property type="entry name" value="ABC_membrane"/>
    <property type="match status" value="1"/>
</dbReference>
<dbReference type="Gene3D" id="3.40.50.300">
    <property type="entry name" value="P-loop containing nucleotide triphosphate hydrolases"/>
    <property type="match status" value="1"/>
</dbReference>
<dbReference type="InterPro" id="IPR003593">
    <property type="entry name" value="AAA+_ATPase"/>
</dbReference>
<evidence type="ECO:0000256" key="4">
    <source>
        <dbReference type="ARBA" id="ARBA00022741"/>
    </source>
</evidence>
<dbReference type="Proteomes" id="UP000016843">
    <property type="component" value="Unassembled WGS sequence"/>
</dbReference>
<evidence type="ECO:0000313" key="12">
    <source>
        <dbReference type="Proteomes" id="UP000016843"/>
    </source>
</evidence>
<dbReference type="SMART" id="SM00382">
    <property type="entry name" value="AAA"/>
    <property type="match status" value="1"/>
</dbReference>
<comment type="subcellular location">
    <subcellularLocation>
        <location evidence="1">Cell membrane</location>
        <topology evidence="1">Multi-pass membrane protein</topology>
    </subcellularLocation>
</comment>
<keyword evidence="5" id="KW-0067">ATP-binding</keyword>